<dbReference type="EMBL" id="CP034549">
    <property type="protein sequence ID" value="AZQ44390.1"/>
    <property type="molecule type" value="Genomic_DNA"/>
</dbReference>
<comment type="subcellular location">
    <subcellularLocation>
        <location evidence="1">Membrane</location>
        <topology evidence="1">Multi-pass membrane protein</topology>
    </subcellularLocation>
</comment>
<gene>
    <name evidence="7" type="ORF">EJ995_09105</name>
</gene>
<dbReference type="Gene3D" id="1.20.120.1780">
    <property type="entry name" value="UbiA prenyltransferase"/>
    <property type="match status" value="1"/>
</dbReference>
<sequence>MKYLNLIRWPNVLMTLITQVIILYWFLPESNADLTLALWQQLVIIFSTCCIVAAGNVINDIYDADVDRINKPDQVIVGRLLSIKSSNRLYIGLTFTAVVGGFVVANSIDRAGMASIFIVVSFLLYYYATTLKKQLVIGNVVISLLVGLVMLLTAVVELYPALNDANQSEQGKVLLLLTGFAVLAFFVNLLREWIKDAQDINGDLAGGRSSLPLVLGKQRACRVMAVYTLTLAAVLAYWFTNIFYQLSNTFYYSLFAIIAPLMYIGIRLWNVENDKELKILSLVCKLVLLAGIVLIGLSQ</sequence>
<feature type="transmembrane region" description="Helical" evidence="6">
    <location>
        <begin position="140"/>
        <end position="161"/>
    </location>
</feature>
<dbReference type="GO" id="GO:0016020">
    <property type="term" value="C:membrane"/>
    <property type="evidence" value="ECO:0007669"/>
    <property type="project" value="UniProtKB-SubCell"/>
</dbReference>
<dbReference type="InterPro" id="IPR000537">
    <property type="entry name" value="UbiA_prenyltransferase"/>
</dbReference>
<evidence type="ECO:0000256" key="5">
    <source>
        <dbReference type="ARBA" id="ARBA00023136"/>
    </source>
</evidence>
<evidence type="ECO:0000313" key="7">
    <source>
        <dbReference type="EMBL" id="AZQ44390.1"/>
    </source>
</evidence>
<dbReference type="Gene3D" id="1.10.357.140">
    <property type="entry name" value="UbiA prenyltransferase"/>
    <property type="match status" value="1"/>
</dbReference>
<feature type="transmembrane region" description="Helical" evidence="6">
    <location>
        <begin position="250"/>
        <end position="270"/>
    </location>
</feature>
<feature type="transmembrane region" description="Helical" evidence="6">
    <location>
        <begin position="89"/>
        <end position="105"/>
    </location>
</feature>
<keyword evidence="2" id="KW-1003">Cell membrane</keyword>
<accession>A0A3S9MYX4</accession>
<keyword evidence="4 6" id="KW-1133">Transmembrane helix</keyword>
<dbReference type="KEGG" id="noj:EJ995_09105"/>
<dbReference type="Pfam" id="PF01040">
    <property type="entry name" value="UbiA"/>
    <property type="match status" value="1"/>
</dbReference>
<evidence type="ECO:0000256" key="1">
    <source>
        <dbReference type="ARBA" id="ARBA00004141"/>
    </source>
</evidence>
<keyword evidence="8" id="KW-1185">Reference proteome</keyword>
<keyword evidence="5 6" id="KW-0472">Membrane</keyword>
<reference evidence="7 8" key="1">
    <citation type="submission" date="2018-12" db="EMBL/GenBank/DDBJ databases">
        <title>Complete genome of Nonlabens sp. MJ115.</title>
        <authorList>
            <person name="Choi H.S."/>
            <person name="Jung J."/>
        </authorList>
    </citation>
    <scope>NUCLEOTIDE SEQUENCE [LARGE SCALE GENOMIC DNA]</scope>
    <source>
        <strain evidence="7 8">MJ115</strain>
    </source>
</reference>
<feature type="transmembrane region" description="Helical" evidence="6">
    <location>
        <begin position="7"/>
        <end position="27"/>
    </location>
</feature>
<evidence type="ECO:0000256" key="6">
    <source>
        <dbReference type="SAM" id="Phobius"/>
    </source>
</evidence>
<feature type="transmembrane region" description="Helical" evidence="6">
    <location>
        <begin position="39"/>
        <end position="58"/>
    </location>
</feature>
<feature type="transmembrane region" description="Helical" evidence="6">
    <location>
        <begin position="173"/>
        <end position="190"/>
    </location>
</feature>
<keyword evidence="3 6" id="KW-0812">Transmembrane</keyword>
<dbReference type="RefSeq" id="WP_126447784.1">
    <property type="nucleotide sequence ID" value="NZ_CP034549.1"/>
</dbReference>
<evidence type="ECO:0000256" key="2">
    <source>
        <dbReference type="ARBA" id="ARBA00022475"/>
    </source>
</evidence>
<dbReference type="AlphaFoldDB" id="A0A3S9MYX4"/>
<dbReference type="Proteomes" id="UP000279600">
    <property type="component" value="Chromosome"/>
</dbReference>
<organism evidence="7 8">
    <name type="scientific">Nonlabens ponticola</name>
    <dbReference type="NCBI Taxonomy" id="2496866"/>
    <lineage>
        <taxon>Bacteria</taxon>
        <taxon>Pseudomonadati</taxon>
        <taxon>Bacteroidota</taxon>
        <taxon>Flavobacteriia</taxon>
        <taxon>Flavobacteriales</taxon>
        <taxon>Flavobacteriaceae</taxon>
        <taxon>Nonlabens</taxon>
    </lineage>
</organism>
<evidence type="ECO:0000256" key="3">
    <source>
        <dbReference type="ARBA" id="ARBA00022692"/>
    </source>
</evidence>
<name>A0A3S9MYX4_9FLAO</name>
<proteinExistence type="predicted"/>
<dbReference type="OrthoDB" id="9811562at2"/>
<dbReference type="InterPro" id="IPR044878">
    <property type="entry name" value="UbiA_sf"/>
</dbReference>
<feature type="transmembrane region" description="Helical" evidence="6">
    <location>
        <begin position="111"/>
        <end position="128"/>
    </location>
</feature>
<feature type="transmembrane region" description="Helical" evidence="6">
    <location>
        <begin position="224"/>
        <end position="244"/>
    </location>
</feature>
<dbReference type="PANTHER" id="PTHR42723">
    <property type="entry name" value="CHLOROPHYLL SYNTHASE"/>
    <property type="match status" value="1"/>
</dbReference>
<evidence type="ECO:0000313" key="8">
    <source>
        <dbReference type="Proteomes" id="UP000279600"/>
    </source>
</evidence>
<dbReference type="GO" id="GO:0016765">
    <property type="term" value="F:transferase activity, transferring alkyl or aryl (other than methyl) groups"/>
    <property type="evidence" value="ECO:0007669"/>
    <property type="project" value="InterPro"/>
</dbReference>
<dbReference type="PANTHER" id="PTHR42723:SF1">
    <property type="entry name" value="CHLOROPHYLL SYNTHASE, CHLOROPLASTIC"/>
    <property type="match status" value="1"/>
</dbReference>
<evidence type="ECO:0000256" key="4">
    <source>
        <dbReference type="ARBA" id="ARBA00022989"/>
    </source>
</evidence>
<feature type="transmembrane region" description="Helical" evidence="6">
    <location>
        <begin position="277"/>
        <end position="297"/>
    </location>
</feature>
<protein>
    <submittedName>
        <fullName evidence="7">Prenyltransferase</fullName>
    </submittedName>
</protein>
<dbReference type="CDD" id="cd13961">
    <property type="entry name" value="PT_UbiA_DGGGPS"/>
    <property type="match status" value="1"/>
</dbReference>
<keyword evidence="7" id="KW-0808">Transferase</keyword>
<dbReference type="InterPro" id="IPR050475">
    <property type="entry name" value="Prenyltransferase_related"/>
</dbReference>